<reference evidence="1 2" key="1">
    <citation type="journal article" date="2021" name="Elife">
        <title>Chloroplast acquisition without the gene transfer in kleptoplastic sea slugs, Plakobranchus ocellatus.</title>
        <authorList>
            <person name="Maeda T."/>
            <person name="Takahashi S."/>
            <person name="Yoshida T."/>
            <person name="Shimamura S."/>
            <person name="Takaki Y."/>
            <person name="Nagai Y."/>
            <person name="Toyoda A."/>
            <person name="Suzuki Y."/>
            <person name="Arimoto A."/>
            <person name="Ishii H."/>
            <person name="Satoh N."/>
            <person name="Nishiyama T."/>
            <person name="Hasebe M."/>
            <person name="Maruyama T."/>
            <person name="Minagawa J."/>
            <person name="Obokata J."/>
            <person name="Shigenobu S."/>
        </authorList>
    </citation>
    <scope>NUCLEOTIDE SEQUENCE [LARGE SCALE GENOMIC DNA]</scope>
</reference>
<evidence type="ECO:0000313" key="2">
    <source>
        <dbReference type="Proteomes" id="UP000735302"/>
    </source>
</evidence>
<dbReference type="InterPro" id="IPR011059">
    <property type="entry name" value="Metal-dep_hydrolase_composite"/>
</dbReference>
<dbReference type="Gene3D" id="3.20.20.140">
    <property type="entry name" value="Metal-dependent hydrolases"/>
    <property type="match status" value="1"/>
</dbReference>
<sequence>MPGFVLRNGRVIDPSVGLDAITDVCVTADGHIAGTGSEILGLKVEFKNRETPEQKGQGEQSGWTEIDVTGCLVTPGLIDCHVHAYEHATPLGINLDKTCLARGVTSVLDAGSAGSSTVPGLPKYVEETSQTRLFCLLHIARHGLADAGCVSTSGGGECDSLNVVDVDACVKTISTYRDKIVGVKVRLARMVADNGRNEPEIYRRALQASLACSVPLMTHHSISSIPLGGGTGLNCPGDLRPGDIYTHCFHGQVGNIVDQDTGKVNPYVWKAKKRGVLFDIGHGQGSFSWKVAEQCASEGFWPDIISTDLHTGSLSGPAYDLVAVMSKMLHIGMPLIEVIRAVTETPARAIGEDTNTSWSRLEKKHNLTTGTTTGKDQEIGQLGSGRRADITVLRLQDISKDIEDSQGELRSLQKAFVPVKVFMDGKEFSVTEGVIWPNQESVKACQERTAEFKADDLAREGKGK</sequence>
<proteinExistence type="predicted"/>
<dbReference type="SUPFAM" id="SSF51338">
    <property type="entry name" value="Composite domain of metallo-dependent hydrolases"/>
    <property type="match status" value="1"/>
</dbReference>
<evidence type="ECO:0000313" key="1">
    <source>
        <dbReference type="EMBL" id="GFO42528.1"/>
    </source>
</evidence>
<name>A0AAV4DE27_9GAST</name>
<dbReference type="InterPro" id="IPR020043">
    <property type="entry name" value="Deacetylase_Atu3266-like"/>
</dbReference>
<dbReference type="Gene3D" id="2.30.40.10">
    <property type="entry name" value="Urease, subunit C, domain 1"/>
    <property type="match status" value="1"/>
</dbReference>
<dbReference type="PANTHER" id="PTHR42717:SF1">
    <property type="entry name" value="IMIDAZOLONEPROPIONASE AND RELATED AMIDOHYDROLASES"/>
    <property type="match status" value="1"/>
</dbReference>
<accession>A0AAV4DE27</accession>
<protein>
    <submittedName>
        <fullName evidence="1">Dihydroorotase</fullName>
    </submittedName>
</protein>
<dbReference type="GO" id="GO:0019213">
    <property type="term" value="F:deacetylase activity"/>
    <property type="evidence" value="ECO:0007669"/>
    <property type="project" value="InterPro"/>
</dbReference>
<comment type="caution">
    <text evidence="1">The sequence shown here is derived from an EMBL/GenBank/DDBJ whole genome shotgun (WGS) entry which is preliminary data.</text>
</comment>
<dbReference type="PIRSF" id="PIRSF039004">
    <property type="entry name" value="ADE_EF_0837"/>
    <property type="match status" value="1"/>
</dbReference>
<gene>
    <name evidence="1" type="ORF">PoB_006903300</name>
</gene>
<keyword evidence="2" id="KW-1185">Reference proteome</keyword>
<dbReference type="SUPFAM" id="SSF51556">
    <property type="entry name" value="Metallo-dependent hydrolases"/>
    <property type="match status" value="1"/>
</dbReference>
<dbReference type="EMBL" id="BLXT01007807">
    <property type="protein sequence ID" value="GFO42528.1"/>
    <property type="molecule type" value="Genomic_DNA"/>
</dbReference>
<dbReference type="PANTHER" id="PTHR42717">
    <property type="entry name" value="DIHYDROOROTASE-RELATED"/>
    <property type="match status" value="1"/>
</dbReference>
<dbReference type="Proteomes" id="UP000735302">
    <property type="component" value="Unassembled WGS sequence"/>
</dbReference>
<dbReference type="AlphaFoldDB" id="A0AAV4DE27"/>
<organism evidence="1 2">
    <name type="scientific">Plakobranchus ocellatus</name>
    <dbReference type="NCBI Taxonomy" id="259542"/>
    <lineage>
        <taxon>Eukaryota</taxon>
        <taxon>Metazoa</taxon>
        <taxon>Spiralia</taxon>
        <taxon>Lophotrochozoa</taxon>
        <taxon>Mollusca</taxon>
        <taxon>Gastropoda</taxon>
        <taxon>Heterobranchia</taxon>
        <taxon>Euthyneura</taxon>
        <taxon>Panpulmonata</taxon>
        <taxon>Sacoglossa</taxon>
        <taxon>Placobranchoidea</taxon>
        <taxon>Plakobranchidae</taxon>
        <taxon>Plakobranchus</taxon>
    </lineage>
</organism>
<dbReference type="GO" id="GO:0016810">
    <property type="term" value="F:hydrolase activity, acting on carbon-nitrogen (but not peptide) bonds"/>
    <property type="evidence" value="ECO:0007669"/>
    <property type="project" value="InterPro"/>
</dbReference>
<dbReference type="InterPro" id="IPR032466">
    <property type="entry name" value="Metal_Hydrolase"/>
</dbReference>